<proteinExistence type="predicted"/>
<evidence type="ECO:0000313" key="3">
    <source>
        <dbReference type="Proteomes" id="UP001199915"/>
    </source>
</evidence>
<accession>A0AAE3JUD5</accession>
<dbReference type="InterPro" id="IPR016181">
    <property type="entry name" value="Acyl_CoA_acyltransferase"/>
</dbReference>
<protein>
    <submittedName>
        <fullName evidence="2">GNAT family N-acetyltransferase</fullName>
    </submittedName>
</protein>
<dbReference type="Pfam" id="PF13508">
    <property type="entry name" value="Acetyltransf_7"/>
    <property type="match status" value="1"/>
</dbReference>
<dbReference type="RefSeq" id="WP_238033134.1">
    <property type="nucleotide sequence ID" value="NZ_JAKNFS010000009.1"/>
</dbReference>
<dbReference type="Proteomes" id="UP001199915">
    <property type="component" value="Unassembled WGS sequence"/>
</dbReference>
<reference evidence="2" key="1">
    <citation type="submission" date="2022-01" db="EMBL/GenBank/DDBJ databases">
        <title>Collection of gut derived symbiotic bacterial strains cultured from healthy donors.</title>
        <authorList>
            <person name="Lin H."/>
            <person name="Kohout C."/>
            <person name="Waligurski E."/>
            <person name="Pamer E.G."/>
        </authorList>
    </citation>
    <scope>NUCLEOTIDE SEQUENCE</scope>
    <source>
        <strain evidence="2">DFI.5.49</strain>
    </source>
</reference>
<sequence length="137" mass="15492">MDYCENNLTYQDYVSLRNSVGWDNFAEEQVAKSIGNSLYSVTVLEHNNTIAMGRLIGDGIYYLIADVIVKPEFQGMGIGSKIIDMLLTYVDNRTPIDGRSSVQLIAEQGKENFYIKKGFKIIPHQFCGSGMRKIIRK</sequence>
<gene>
    <name evidence="2" type="ORF">L0N21_08170</name>
</gene>
<dbReference type="InterPro" id="IPR000182">
    <property type="entry name" value="GNAT_dom"/>
</dbReference>
<organism evidence="2 3">
    <name type="scientific">Fusicatenibacter saccharivorans</name>
    <dbReference type="NCBI Taxonomy" id="1150298"/>
    <lineage>
        <taxon>Bacteria</taxon>
        <taxon>Bacillati</taxon>
        <taxon>Bacillota</taxon>
        <taxon>Clostridia</taxon>
        <taxon>Lachnospirales</taxon>
        <taxon>Lachnospiraceae</taxon>
        <taxon>Fusicatenibacter</taxon>
    </lineage>
</organism>
<dbReference type="AlphaFoldDB" id="A0AAE3JUD5"/>
<dbReference type="SUPFAM" id="SSF55729">
    <property type="entry name" value="Acyl-CoA N-acyltransferases (Nat)"/>
    <property type="match status" value="1"/>
</dbReference>
<dbReference type="Gene3D" id="3.40.630.30">
    <property type="match status" value="1"/>
</dbReference>
<dbReference type="InterPro" id="IPR053144">
    <property type="entry name" value="Acetyltransferase_Butenolide"/>
</dbReference>
<dbReference type="CDD" id="cd04301">
    <property type="entry name" value="NAT_SF"/>
    <property type="match status" value="1"/>
</dbReference>
<name>A0AAE3JUD5_9FIRM</name>
<dbReference type="PROSITE" id="PS51186">
    <property type="entry name" value="GNAT"/>
    <property type="match status" value="1"/>
</dbReference>
<evidence type="ECO:0000313" key="2">
    <source>
        <dbReference type="EMBL" id="MCG4765483.1"/>
    </source>
</evidence>
<dbReference type="PANTHER" id="PTHR43233">
    <property type="entry name" value="FAMILY N-ACETYLTRANSFERASE, PUTATIVE (AFU_ORTHOLOGUE AFUA_6G03350)-RELATED"/>
    <property type="match status" value="1"/>
</dbReference>
<comment type="caution">
    <text evidence="2">The sequence shown here is derived from an EMBL/GenBank/DDBJ whole genome shotgun (WGS) entry which is preliminary data.</text>
</comment>
<evidence type="ECO:0000259" key="1">
    <source>
        <dbReference type="PROSITE" id="PS51186"/>
    </source>
</evidence>
<dbReference type="EMBL" id="JAKNFS010000009">
    <property type="protein sequence ID" value="MCG4765483.1"/>
    <property type="molecule type" value="Genomic_DNA"/>
</dbReference>
<feature type="domain" description="N-acetyltransferase" evidence="1">
    <location>
        <begin position="1"/>
        <end position="136"/>
    </location>
</feature>
<dbReference type="GO" id="GO:0016747">
    <property type="term" value="F:acyltransferase activity, transferring groups other than amino-acyl groups"/>
    <property type="evidence" value="ECO:0007669"/>
    <property type="project" value="InterPro"/>
</dbReference>
<dbReference type="PANTHER" id="PTHR43233:SF1">
    <property type="entry name" value="FAMILY N-ACETYLTRANSFERASE, PUTATIVE (AFU_ORTHOLOGUE AFUA_6G03350)-RELATED"/>
    <property type="match status" value="1"/>
</dbReference>